<accession>A0ABY7YWD2</accession>
<keyword evidence="2" id="KW-1185">Reference proteome</keyword>
<reference evidence="1 2" key="1">
    <citation type="submission" date="2023-02" db="EMBL/GenBank/DDBJ databases">
        <title>Devosia chondri sp. nov., isolated from the phycosphere of marine algae.</title>
        <authorList>
            <person name="Kim J.M."/>
            <person name="Lee J.K."/>
            <person name="Choi B.J."/>
            <person name="Bayburt H."/>
            <person name="Jeon C.O."/>
        </authorList>
    </citation>
    <scope>NUCLEOTIDE SEQUENCE [LARGE SCALE GENOMIC DNA]</scope>
    <source>
        <strain evidence="1 2">G2-5</strain>
    </source>
</reference>
<proteinExistence type="predicted"/>
<name>A0ABY7YWD2_9HYPH</name>
<gene>
    <name evidence="1" type="ORF">PSQ90_15345</name>
</gene>
<dbReference type="RefSeq" id="WP_282211139.1">
    <property type="nucleotide sequence ID" value="NZ_CP118247.1"/>
</dbReference>
<organism evidence="1 2">
    <name type="scientific">Devosia rhodophyticola</name>
    <dbReference type="NCBI Taxonomy" id="3026423"/>
    <lineage>
        <taxon>Bacteria</taxon>
        <taxon>Pseudomonadati</taxon>
        <taxon>Pseudomonadota</taxon>
        <taxon>Alphaproteobacteria</taxon>
        <taxon>Hyphomicrobiales</taxon>
        <taxon>Devosiaceae</taxon>
        <taxon>Devosia</taxon>
    </lineage>
</organism>
<evidence type="ECO:0000313" key="2">
    <source>
        <dbReference type="Proteomes" id="UP001222118"/>
    </source>
</evidence>
<protein>
    <submittedName>
        <fullName evidence="1">Uncharacterized protein</fullName>
    </submittedName>
</protein>
<dbReference type="EMBL" id="CP118247">
    <property type="protein sequence ID" value="WDR05621.1"/>
    <property type="molecule type" value="Genomic_DNA"/>
</dbReference>
<dbReference type="Proteomes" id="UP001222118">
    <property type="component" value="Chromosome"/>
</dbReference>
<sequence>MRDHASNIALASAIAPAVQTATVTGAAIDVQEANGVTVIVHTGAIAGSGDFTAKLQESATTADEDFTDVEHLIGSFPDSLEASATIKVGYVGYKRYVRAVLTKNSGTSIAASALVELSALRARPAV</sequence>
<evidence type="ECO:0000313" key="1">
    <source>
        <dbReference type="EMBL" id="WDR05621.1"/>
    </source>
</evidence>